<dbReference type="Pfam" id="PF04055">
    <property type="entry name" value="Radical_SAM"/>
    <property type="match status" value="1"/>
</dbReference>
<dbReference type="SUPFAM" id="SSF102114">
    <property type="entry name" value="Radical SAM enzymes"/>
    <property type="match status" value="1"/>
</dbReference>
<dbReference type="GO" id="GO:0046872">
    <property type="term" value="F:metal ion binding"/>
    <property type="evidence" value="ECO:0007669"/>
    <property type="project" value="UniProtKB-UniRule"/>
</dbReference>
<dbReference type="SFLD" id="SFLDF00562">
    <property type="entry name" value="HemN-like__clustered_with_heat"/>
    <property type="match status" value="1"/>
</dbReference>
<dbReference type="InterPro" id="IPR023404">
    <property type="entry name" value="rSAM_horseshoe"/>
</dbReference>
<proteinExistence type="inferred from homology"/>
<dbReference type="STRING" id="1220578.FPE01S_04_03740"/>
<comment type="caution">
    <text evidence="4">The sequence shown here is derived from an EMBL/GenBank/DDBJ whole genome shotgun (WGS) entry which is preliminary data.</text>
</comment>
<dbReference type="InterPro" id="IPR007197">
    <property type="entry name" value="rSAM"/>
</dbReference>
<comment type="similarity">
    <text evidence="1">Belongs to the anaerobic coproporphyrinogen-III oxidase family. HemW subfamily.</text>
</comment>
<dbReference type="InterPro" id="IPR034505">
    <property type="entry name" value="Coproporphyrinogen-III_oxidase"/>
</dbReference>
<dbReference type="RefSeq" id="WP_072054029.1">
    <property type="nucleotide sequence ID" value="NZ_BBWV01000004.1"/>
</dbReference>
<dbReference type="AlphaFoldDB" id="A0A0E9N604"/>
<evidence type="ECO:0000256" key="1">
    <source>
        <dbReference type="ARBA" id="ARBA00006100"/>
    </source>
</evidence>
<evidence type="ECO:0000259" key="3">
    <source>
        <dbReference type="PROSITE" id="PS51918"/>
    </source>
</evidence>
<keyword evidence="2" id="KW-0349">Heme</keyword>
<keyword evidence="2" id="KW-0004">4Fe-4S</keyword>
<dbReference type="CDD" id="cd01335">
    <property type="entry name" value="Radical_SAM"/>
    <property type="match status" value="1"/>
</dbReference>
<keyword evidence="2" id="KW-0411">Iron-sulfur</keyword>
<dbReference type="Pfam" id="PF06969">
    <property type="entry name" value="HemN_C"/>
    <property type="match status" value="1"/>
</dbReference>
<feature type="domain" description="Radical SAM core" evidence="3">
    <location>
        <begin position="1"/>
        <end position="231"/>
    </location>
</feature>
<dbReference type="SMART" id="SM00729">
    <property type="entry name" value="Elp3"/>
    <property type="match status" value="1"/>
</dbReference>
<dbReference type="SFLD" id="SFLDF00288">
    <property type="entry name" value="HemN-like__clustered_with_nucl"/>
    <property type="match status" value="1"/>
</dbReference>
<organism evidence="4 5">
    <name type="scientific">Flavihumibacter petaseus NBRC 106054</name>
    <dbReference type="NCBI Taxonomy" id="1220578"/>
    <lineage>
        <taxon>Bacteria</taxon>
        <taxon>Pseudomonadati</taxon>
        <taxon>Bacteroidota</taxon>
        <taxon>Chitinophagia</taxon>
        <taxon>Chitinophagales</taxon>
        <taxon>Chitinophagaceae</taxon>
        <taxon>Flavihumibacter</taxon>
    </lineage>
</organism>
<dbReference type="InterPro" id="IPR058240">
    <property type="entry name" value="rSAM_sf"/>
</dbReference>
<dbReference type="GO" id="GO:0006779">
    <property type="term" value="P:porphyrin-containing compound biosynthetic process"/>
    <property type="evidence" value="ECO:0007669"/>
    <property type="project" value="InterPro"/>
</dbReference>
<dbReference type="InterPro" id="IPR006638">
    <property type="entry name" value="Elp3/MiaA/NifB-like_rSAM"/>
</dbReference>
<dbReference type="EMBL" id="BBWV01000004">
    <property type="protein sequence ID" value="GAO45131.1"/>
    <property type="molecule type" value="Genomic_DNA"/>
</dbReference>
<sequence length="375" mass="42475">MAGLYLHIPFCRKACHYCNFHFSTRLQNKNVVVNALLTELSQAARNWDLQQFETIYYGGGTPSLLSEEELQRLQAAIAKNYRLSPSPEITLEANPDDINPESLQFWKNAGINRLSIGVQSFREEDLHWMNRAHTASEALSAVSKARDAGFEHFNIDLIYGTPGLSHDAWRQNIETALQLGITHLSAYALTVESKTALDSMIRRHQAVAPDPEQQAEQFLLLSDRMTEAGWEHYEISNFAVPGHRSRHNSAYWSGAPYLGIGPGAHSFNGKERWWNIANNALYVTGMESGKPVTESELLTTENHFNEYLMTSLRQLEGCSLEVIRSRFNHSWSDELTKDAATFIERGQMELLKDRLVLTREGRLYADGIAAALFRQ</sequence>
<evidence type="ECO:0000313" key="4">
    <source>
        <dbReference type="EMBL" id="GAO45131.1"/>
    </source>
</evidence>
<dbReference type="SFLD" id="SFLDS00029">
    <property type="entry name" value="Radical_SAM"/>
    <property type="match status" value="1"/>
</dbReference>
<name>A0A0E9N604_9BACT</name>
<dbReference type="GO" id="GO:0004109">
    <property type="term" value="F:coproporphyrinogen oxidase activity"/>
    <property type="evidence" value="ECO:0007669"/>
    <property type="project" value="InterPro"/>
</dbReference>
<keyword evidence="5" id="KW-1185">Reference proteome</keyword>
<dbReference type="PANTHER" id="PTHR13932:SF5">
    <property type="entry name" value="RADICAL S-ADENOSYL METHIONINE DOMAIN-CONTAINING PROTEIN 1, MITOCHONDRIAL"/>
    <property type="match status" value="1"/>
</dbReference>
<dbReference type="PROSITE" id="PS51918">
    <property type="entry name" value="RADICAL_SAM"/>
    <property type="match status" value="1"/>
</dbReference>
<dbReference type="NCBIfam" id="TIGR00539">
    <property type="entry name" value="hemN_rel"/>
    <property type="match status" value="1"/>
</dbReference>
<dbReference type="OrthoDB" id="9808022at2"/>
<keyword evidence="2" id="KW-0963">Cytoplasm</keyword>
<dbReference type="PANTHER" id="PTHR13932">
    <property type="entry name" value="COPROPORPHYRINIGEN III OXIDASE"/>
    <property type="match status" value="1"/>
</dbReference>
<dbReference type="SFLD" id="SFLDG01065">
    <property type="entry name" value="anaerobic_coproporphyrinogen-I"/>
    <property type="match status" value="1"/>
</dbReference>
<keyword evidence="2" id="KW-0949">S-adenosyl-L-methionine</keyword>
<keyword evidence="2" id="KW-0408">Iron</keyword>
<dbReference type="GO" id="GO:0051539">
    <property type="term" value="F:4 iron, 4 sulfur cluster binding"/>
    <property type="evidence" value="ECO:0007669"/>
    <property type="project" value="UniProtKB-UniRule"/>
</dbReference>
<evidence type="ECO:0000313" key="5">
    <source>
        <dbReference type="Proteomes" id="UP000033121"/>
    </source>
</evidence>
<dbReference type="SFLD" id="SFLDG01082">
    <property type="entry name" value="B12-binding_domain_containing"/>
    <property type="match status" value="1"/>
</dbReference>
<dbReference type="Proteomes" id="UP000033121">
    <property type="component" value="Unassembled WGS sequence"/>
</dbReference>
<evidence type="ECO:0000256" key="2">
    <source>
        <dbReference type="RuleBase" id="RU364116"/>
    </source>
</evidence>
<accession>A0A0E9N604</accession>
<reference evidence="4 5" key="1">
    <citation type="submission" date="2015-04" db="EMBL/GenBank/DDBJ databases">
        <title>Whole genome shotgun sequence of Flavihumibacter petaseus NBRC 106054.</title>
        <authorList>
            <person name="Miyazawa S."/>
            <person name="Hosoyama A."/>
            <person name="Hashimoto M."/>
            <person name="Noguchi M."/>
            <person name="Tsuchikane K."/>
            <person name="Ohji S."/>
            <person name="Yamazoe A."/>
            <person name="Ichikawa N."/>
            <person name="Kimura A."/>
            <person name="Fujita N."/>
        </authorList>
    </citation>
    <scope>NUCLEOTIDE SEQUENCE [LARGE SCALE GENOMIC DNA]</scope>
    <source>
        <strain evidence="4 5">NBRC 106054</strain>
    </source>
</reference>
<dbReference type="InterPro" id="IPR010723">
    <property type="entry name" value="HemN_C"/>
</dbReference>
<comment type="function">
    <text evidence="2">Probably acts as a heme chaperone, transferring heme to an unknown acceptor. Binds one molecule of heme per monomer, possibly covalently. Binds 1 [4Fe-4S] cluster. The cluster is coordinated with 3 cysteines and an exchangeable S-adenosyl-L-methionine.</text>
</comment>
<comment type="subcellular location">
    <subcellularLocation>
        <location evidence="2">Cytoplasm</location>
    </subcellularLocation>
</comment>
<keyword evidence="2" id="KW-0479">Metal-binding</keyword>
<dbReference type="InterPro" id="IPR004559">
    <property type="entry name" value="HemW-like"/>
</dbReference>
<keyword evidence="2" id="KW-0143">Chaperone</keyword>
<protein>
    <recommendedName>
        <fullName evidence="2">Heme chaperone HemW</fullName>
    </recommendedName>
</protein>
<gene>
    <name evidence="4" type="primary">hemN</name>
    <name evidence="4" type="ORF">FPE01S_04_03740</name>
</gene>
<dbReference type="Gene3D" id="3.80.30.20">
    <property type="entry name" value="tm_1862 like domain"/>
    <property type="match status" value="1"/>
</dbReference>
<dbReference type="GO" id="GO:0005737">
    <property type="term" value="C:cytoplasm"/>
    <property type="evidence" value="ECO:0007669"/>
    <property type="project" value="UniProtKB-SubCell"/>
</dbReference>